<gene>
    <name evidence="2" type="ORF">Cvel_6644</name>
</gene>
<protein>
    <submittedName>
        <fullName evidence="2">Uncharacterized protein</fullName>
    </submittedName>
</protein>
<feature type="compositionally biased region" description="Basic and acidic residues" evidence="1">
    <location>
        <begin position="117"/>
        <end position="144"/>
    </location>
</feature>
<organism evidence="2">
    <name type="scientific">Chromera velia CCMP2878</name>
    <dbReference type="NCBI Taxonomy" id="1169474"/>
    <lineage>
        <taxon>Eukaryota</taxon>
        <taxon>Sar</taxon>
        <taxon>Alveolata</taxon>
        <taxon>Colpodellida</taxon>
        <taxon>Chromeraceae</taxon>
        <taxon>Chromera</taxon>
    </lineage>
</organism>
<feature type="region of interest" description="Disordered" evidence="1">
    <location>
        <begin position="105"/>
        <end position="164"/>
    </location>
</feature>
<name>A0A0G4HFB6_9ALVE</name>
<reference evidence="2" key="1">
    <citation type="submission" date="2014-11" db="EMBL/GenBank/DDBJ databases">
        <authorList>
            <person name="Otto D Thomas"/>
            <person name="Naeem Raeece"/>
        </authorList>
    </citation>
    <scope>NUCLEOTIDE SEQUENCE</scope>
</reference>
<sequence length="164" mass="18112">MSAPEQRNQVFVACYMRFDYKPGHCDSDVIGIFSTFDAALMAALEESSVKVIEDRMPTEPPKTETELKDVLSRGACVWAFKWGEETQFWDGEDLGSMLFTIRKCALPDPKQSGPGKNEGEVESRTGPEETQRSTEERDGSEGETRGAQPSKGEGQGPSKVARVE</sequence>
<evidence type="ECO:0000256" key="1">
    <source>
        <dbReference type="SAM" id="MobiDB-lite"/>
    </source>
</evidence>
<dbReference type="EMBL" id="CDMZ01002524">
    <property type="protein sequence ID" value="CEM42746.1"/>
    <property type="molecule type" value="Genomic_DNA"/>
</dbReference>
<dbReference type="AlphaFoldDB" id="A0A0G4HFB6"/>
<evidence type="ECO:0000313" key="2">
    <source>
        <dbReference type="EMBL" id="CEM42746.1"/>
    </source>
</evidence>
<accession>A0A0G4HFB6</accession>
<dbReference type="VEuPathDB" id="CryptoDB:Cvel_6644"/>
<proteinExistence type="predicted"/>